<reference evidence="2" key="1">
    <citation type="submission" date="2023-06" db="EMBL/GenBank/DDBJ databases">
        <title>Genome-scale phylogeny and comparative genomics of the fungal order Sordariales.</title>
        <authorList>
            <consortium name="Lawrence Berkeley National Laboratory"/>
            <person name="Hensen N."/>
            <person name="Bonometti L."/>
            <person name="Westerberg I."/>
            <person name="Brannstrom I.O."/>
            <person name="Guillou S."/>
            <person name="Cros-Aarteil S."/>
            <person name="Calhoun S."/>
            <person name="Haridas S."/>
            <person name="Kuo A."/>
            <person name="Mondo S."/>
            <person name="Pangilinan J."/>
            <person name="Riley R."/>
            <person name="Labutti K."/>
            <person name="Andreopoulos B."/>
            <person name="Lipzen A."/>
            <person name="Chen C."/>
            <person name="Yanf M."/>
            <person name="Daum C."/>
            <person name="Ng V."/>
            <person name="Clum A."/>
            <person name="Steindorff A."/>
            <person name="Ohm R."/>
            <person name="Martin F."/>
            <person name="Silar P."/>
            <person name="Natvig D."/>
            <person name="Lalanne C."/>
            <person name="Gautier V."/>
            <person name="Ament-Velasquez S.L."/>
            <person name="Kruys A."/>
            <person name="Hutchinson M.I."/>
            <person name="Powell A.J."/>
            <person name="Barry K."/>
            <person name="Miller A.N."/>
            <person name="Grigoriev I.V."/>
            <person name="Debuchy R."/>
            <person name="Gladieux P."/>
            <person name="Thoren M.H."/>
            <person name="Johannesson H."/>
        </authorList>
    </citation>
    <scope>NUCLEOTIDE SEQUENCE</scope>
    <source>
        <strain evidence="2">SMH4607-1</strain>
    </source>
</reference>
<protein>
    <submittedName>
        <fullName evidence="2">Uncharacterized protein</fullName>
    </submittedName>
</protein>
<dbReference type="AlphaFoldDB" id="A0AA40A2T6"/>
<keyword evidence="3" id="KW-1185">Reference proteome</keyword>
<sequence>MRRIDPSDQGVHEPANETASHKFAATNDYSPRRYSLSEMRLNREIESCPLASRRSRIIPSCSLVHLAHPFLPLGAHTILPSWCSGEEGQQGMEGTYLVTNGHSEFPNWVCAAGNFWVSPISCLRRFHVDSSHRLAKTKQ</sequence>
<evidence type="ECO:0000313" key="2">
    <source>
        <dbReference type="EMBL" id="KAK0708248.1"/>
    </source>
</evidence>
<dbReference type="EMBL" id="JAUKUA010000006">
    <property type="protein sequence ID" value="KAK0708248.1"/>
    <property type="molecule type" value="Genomic_DNA"/>
</dbReference>
<evidence type="ECO:0000256" key="1">
    <source>
        <dbReference type="SAM" id="MobiDB-lite"/>
    </source>
</evidence>
<dbReference type="Proteomes" id="UP001172102">
    <property type="component" value="Unassembled WGS sequence"/>
</dbReference>
<feature type="compositionally biased region" description="Basic and acidic residues" evidence="1">
    <location>
        <begin position="1"/>
        <end position="15"/>
    </location>
</feature>
<organism evidence="2 3">
    <name type="scientific">Lasiosphaeris hirsuta</name>
    <dbReference type="NCBI Taxonomy" id="260670"/>
    <lineage>
        <taxon>Eukaryota</taxon>
        <taxon>Fungi</taxon>
        <taxon>Dikarya</taxon>
        <taxon>Ascomycota</taxon>
        <taxon>Pezizomycotina</taxon>
        <taxon>Sordariomycetes</taxon>
        <taxon>Sordariomycetidae</taxon>
        <taxon>Sordariales</taxon>
        <taxon>Lasiosphaeriaceae</taxon>
        <taxon>Lasiosphaeris</taxon>
    </lineage>
</organism>
<name>A0AA40A2T6_9PEZI</name>
<proteinExistence type="predicted"/>
<comment type="caution">
    <text evidence="2">The sequence shown here is derived from an EMBL/GenBank/DDBJ whole genome shotgun (WGS) entry which is preliminary data.</text>
</comment>
<gene>
    <name evidence="2" type="ORF">B0H67DRAFT_334309</name>
</gene>
<accession>A0AA40A2T6</accession>
<evidence type="ECO:0000313" key="3">
    <source>
        <dbReference type="Proteomes" id="UP001172102"/>
    </source>
</evidence>
<feature type="region of interest" description="Disordered" evidence="1">
    <location>
        <begin position="1"/>
        <end position="23"/>
    </location>
</feature>